<reference evidence="1 2" key="1">
    <citation type="submission" date="2019-03" db="EMBL/GenBank/DDBJ databases">
        <title>Genomic Encyclopedia of Archaeal and Bacterial Type Strains, Phase II (KMG-II): from individual species to whole genera.</title>
        <authorList>
            <person name="Goeker M."/>
        </authorList>
    </citation>
    <scope>NUCLEOTIDE SEQUENCE [LARGE SCALE GENOMIC DNA]</scope>
    <source>
        <strain evidence="1 2">ATCC 25309</strain>
    </source>
</reference>
<protein>
    <recommendedName>
        <fullName evidence="3">Terminase family protein</fullName>
    </recommendedName>
</protein>
<dbReference type="Gene3D" id="3.40.50.300">
    <property type="entry name" value="P-loop containing nucleotide triphosphate hydrolases"/>
    <property type="match status" value="1"/>
</dbReference>
<dbReference type="InterPro" id="IPR027417">
    <property type="entry name" value="P-loop_NTPase"/>
</dbReference>
<dbReference type="Gene3D" id="3.30.420.240">
    <property type="match status" value="1"/>
</dbReference>
<gene>
    <name evidence="1" type="ORF">EI77_04276</name>
</gene>
<evidence type="ECO:0000313" key="2">
    <source>
        <dbReference type="Proteomes" id="UP000295662"/>
    </source>
</evidence>
<proteinExistence type="predicted"/>
<evidence type="ECO:0008006" key="3">
    <source>
        <dbReference type="Google" id="ProtNLM"/>
    </source>
</evidence>
<sequence>MFTDSNQAGEAVDAEKGAAAGEEVVRFHLRGASAMVHFESCAKIEVESPRGKVLVVPRANVFQRRLFEAYETLLAVGVPEIRLLGLKIRQCGGTTAACHLLYHHAQRFRSEMLVLADVRANAAAMLRKMRTFSSHDSFPWNNALRPTKERMEWANGSVVEITSAEASNPGISRTRSAVLFSEACKYPRGGEKDDKGIMASVLPSVNRLGIAESTPEGASGWFYEQWHGSRELPGALTLDEYLAGLKRGERSPGNGWVKVFAAWYEFAENARPVGEGERERILRTLTVRERRGMGAYGWTVEQVAWRRDTLARVCGGSEDLFDEYYPEDEVGCFLASGRPRFDMASVVAMERLTHGVTVEEGHLDVQEEGVVFTPDGGGYAPIQMWERPRVGCRYLLWCDPATGAEQTEGRDPDAYSIGVIRDGYTMGGVVRKPRVVARVRPPCTEESDRIARYIVGLSRFYGECMVVLEVNMGLHILERIKDAGLPLYKREVVDPYDRKTRRYMYGWKLKDRDQRRALIDCLALAIRDEAVEIPCPHILKEARNFIVNKSGREEARSGCHDDDITGLAMGLYCLGSATLYRSPMRRRRKPADWGEWRRWPNG</sequence>
<evidence type="ECO:0000313" key="1">
    <source>
        <dbReference type="EMBL" id="TDU64092.1"/>
    </source>
</evidence>
<comment type="caution">
    <text evidence="1">The sequence shown here is derived from an EMBL/GenBank/DDBJ whole genome shotgun (WGS) entry which is preliminary data.</text>
</comment>
<dbReference type="Proteomes" id="UP000295662">
    <property type="component" value="Unassembled WGS sequence"/>
</dbReference>
<keyword evidence="2" id="KW-1185">Reference proteome</keyword>
<accession>A0A4R7RKN0</accession>
<dbReference type="AlphaFoldDB" id="A0A4R7RKN0"/>
<organism evidence="1 2">
    <name type="scientific">Prosthecobacter fusiformis</name>
    <dbReference type="NCBI Taxonomy" id="48464"/>
    <lineage>
        <taxon>Bacteria</taxon>
        <taxon>Pseudomonadati</taxon>
        <taxon>Verrucomicrobiota</taxon>
        <taxon>Verrucomicrobiia</taxon>
        <taxon>Verrucomicrobiales</taxon>
        <taxon>Verrucomicrobiaceae</taxon>
        <taxon>Prosthecobacter</taxon>
    </lineage>
</organism>
<name>A0A4R7RKN0_9BACT</name>
<dbReference type="EMBL" id="SOCA01000012">
    <property type="protein sequence ID" value="TDU64092.1"/>
    <property type="molecule type" value="Genomic_DNA"/>
</dbReference>